<feature type="signal peptide" evidence="3">
    <location>
        <begin position="1"/>
        <end position="23"/>
    </location>
</feature>
<gene>
    <name evidence="5" type="ORF">QQ020_01560</name>
</gene>
<evidence type="ECO:0000313" key="6">
    <source>
        <dbReference type="Proteomes" id="UP001172083"/>
    </source>
</evidence>
<dbReference type="InterPro" id="IPR036249">
    <property type="entry name" value="Thioredoxin-like_sf"/>
</dbReference>
<accession>A0ABT8KZ39</accession>
<evidence type="ECO:0000256" key="3">
    <source>
        <dbReference type="SAM" id="SignalP"/>
    </source>
</evidence>
<reference evidence="5" key="1">
    <citation type="submission" date="2023-06" db="EMBL/GenBank/DDBJ databases">
        <title>Genomic of Agaribacillus aureum.</title>
        <authorList>
            <person name="Wang G."/>
        </authorList>
    </citation>
    <scope>NUCLEOTIDE SEQUENCE</scope>
    <source>
        <strain evidence="5">BMA12</strain>
    </source>
</reference>
<dbReference type="Gene3D" id="3.40.30.10">
    <property type="entry name" value="Glutaredoxin"/>
    <property type="match status" value="1"/>
</dbReference>
<evidence type="ECO:0000313" key="5">
    <source>
        <dbReference type="EMBL" id="MDN5210705.1"/>
    </source>
</evidence>
<keyword evidence="1 3" id="KW-0732">Signal</keyword>
<dbReference type="InterPro" id="IPR013766">
    <property type="entry name" value="Thioredoxin_domain"/>
</dbReference>
<sequence>MMFKNKVLLGIATLVVLVAFINAGSSVQSNTNETAIKWVDIEEAQRLGKSEPRKVFVDVYTDWCGWCKKMDRSTFADESVVNYVNDNYYAVKLNAESSKKIKFNGKEMTEAYLARSMRVSGYPTIVFIDEKFESIQPIPGYRTAAQFRRILQDFNKN</sequence>
<dbReference type="PROSITE" id="PS51352">
    <property type="entry name" value="THIOREDOXIN_2"/>
    <property type="match status" value="1"/>
</dbReference>
<evidence type="ECO:0000259" key="4">
    <source>
        <dbReference type="PROSITE" id="PS51352"/>
    </source>
</evidence>
<dbReference type="SUPFAM" id="SSF52833">
    <property type="entry name" value="Thioredoxin-like"/>
    <property type="match status" value="1"/>
</dbReference>
<comment type="caution">
    <text evidence="5">The sequence shown here is derived from an EMBL/GenBank/DDBJ whole genome shotgun (WGS) entry which is preliminary data.</text>
</comment>
<organism evidence="5 6">
    <name type="scientific">Agaribacillus aureus</name>
    <dbReference type="NCBI Taxonomy" id="3051825"/>
    <lineage>
        <taxon>Bacteria</taxon>
        <taxon>Pseudomonadati</taxon>
        <taxon>Bacteroidota</taxon>
        <taxon>Cytophagia</taxon>
        <taxon>Cytophagales</taxon>
        <taxon>Splendidivirgaceae</taxon>
        <taxon>Agaribacillus</taxon>
    </lineage>
</organism>
<dbReference type="InterPro" id="IPR012336">
    <property type="entry name" value="Thioredoxin-like_fold"/>
</dbReference>
<dbReference type="PANTHER" id="PTHR15337:SF11">
    <property type="entry name" value="THIOREDOXIN DOMAIN-CONTAINING PROTEIN"/>
    <property type="match status" value="1"/>
</dbReference>
<dbReference type="PANTHER" id="PTHR15337">
    <property type="entry name" value="ANTERIOR GRADIENT PROTEIN-RELATED"/>
    <property type="match status" value="1"/>
</dbReference>
<proteinExistence type="predicted"/>
<evidence type="ECO:0000256" key="1">
    <source>
        <dbReference type="ARBA" id="ARBA00022729"/>
    </source>
</evidence>
<feature type="domain" description="Thioredoxin" evidence="4">
    <location>
        <begin position="21"/>
        <end position="156"/>
    </location>
</feature>
<dbReference type="InterPro" id="IPR017937">
    <property type="entry name" value="Thioredoxin_CS"/>
</dbReference>
<protein>
    <submittedName>
        <fullName evidence="5">Thioredoxin fold domain-containing protein</fullName>
    </submittedName>
</protein>
<dbReference type="RefSeq" id="WP_346756046.1">
    <property type="nucleotide sequence ID" value="NZ_JAUJEB010000001.1"/>
</dbReference>
<dbReference type="InterPro" id="IPR051099">
    <property type="entry name" value="AGR/TXD"/>
</dbReference>
<dbReference type="PROSITE" id="PS00194">
    <property type="entry name" value="THIOREDOXIN_1"/>
    <property type="match status" value="1"/>
</dbReference>
<keyword evidence="2" id="KW-0676">Redox-active center</keyword>
<keyword evidence="6" id="KW-1185">Reference proteome</keyword>
<dbReference type="Pfam" id="PF13098">
    <property type="entry name" value="Thioredoxin_2"/>
    <property type="match status" value="1"/>
</dbReference>
<dbReference type="EMBL" id="JAUJEB010000001">
    <property type="protein sequence ID" value="MDN5210705.1"/>
    <property type="molecule type" value="Genomic_DNA"/>
</dbReference>
<name>A0ABT8KZ39_9BACT</name>
<feature type="chain" id="PRO_5045293518" evidence="3">
    <location>
        <begin position="24"/>
        <end position="157"/>
    </location>
</feature>
<dbReference type="Proteomes" id="UP001172083">
    <property type="component" value="Unassembled WGS sequence"/>
</dbReference>
<evidence type="ECO:0000256" key="2">
    <source>
        <dbReference type="ARBA" id="ARBA00023284"/>
    </source>
</evidence>